<evidence type="ECO:0000313" key="3">
    <source>
        <dbReference type="EMBL" id="SCF16568.1"/>
    </source>
</evidence>
<dbReference type="AlphaFoldDB" id="A0A1C4Y762"/>
<dbReference type="Proteomes" id="UP000198224">
    <property type="component" value="Chromosome I"/>
</dbReference>
<dbReference type="RefSeq" id="WP_088989597.1">
    <property type="nucleotide sequence ID" value="NZ_LT607409.1"/>
</dbReference>
<evidence type="ECO:0000259" key="2">
    <source>
        <dbReference type="Pfam" id="PF04149"/>
    </source>
</evidence>
<dbReference type="EMBL" id="LT607409">
    <property type="protein sequence ID" value="SCF16568.1"/>
    <property type="molecule type" value="Genomic_DNA"/>
</dbReference>
<dbReference type="InterPro" id="IPR007278">
    <property type="entry name" value="DUF397"/>
</dbReference>
<keyword evidence="4" id="KW-1185">Reference proteome</keyword>
<organism evidence="3 4">
    <name type="scientific">Micromonospora chokoriensis</name>
    <dbReference type="NCBI Taxonomy" id="356851"/>
    <lineage>
        <taxon>Bacteria</taxon>
        <taxon>Bacillati</taxon>
        <taxon>Actinomycetota</taxon>
        <taxon>Actinomycetes</taxon>
        <taxon>Micromonosporales</taxon>
        <taxon>Micromonosporaceae</taxon>
        <taxon>Micromonospora</taxon>
    </lineage>
</organism>
<accession>A0A1C4Y762</accession>
<evidence type="ECO:0000313" key="4">
    <source>
        <dbReference type="Proteomes" id="UP000198224"/>
    </source>
</evidence>
<evidence type="ECO:0000256" key="1">
    <source>
        <dbReference type="SAM" id="MobiDB-lite"/>
    </source>
</evidence>
<gene>
    <name evidence="3" type="ORF">GA0070612_4371</name>
</gene>
<feature type="domain" description="DUF397" evidence="2">
    <location>
        <begin position="6"/>
        <end position="60"/>
    </location>
</feature>
<protein>
    <recommendedName>
        <fullName evidence="2">DUF397 domain-containing protein</fullName>
    </recommendedName>
</protein>
<reference evidence="4" key="1">
    <citation type="submission" date="2016-06" db="EMBL/GenBank/DDBJ databases">
        <authorList>
            <person name="Varghese N."/>
            <person name="Submissions Spin"/>
        </authorList>
    </citation>
    <scope>NUCLEOTIDE SEQUENCE [LARGE SCALE GENOMIC DNA]</scope>
    <source>
        <strain evidence="4">DSM 45160</strain>
    </source>
</reference>
<dbReference type="Pfam" id="PF04149">
    <property type="entry name" value="DUF397"/>
    <property type="match status" value="1"/>
</dbReference>
<name>A0A1C4Y762_9ACTN</name>
<proteinExistence type="predicted"/>
<feature type="region of interest" description="Disordered" evidence="1">
    <location>
        <begin position="1"/>
        <end position="21"/>
    </location>
</feature>
<sequence>MDMTGARWRKSTKSGGNGGNCVEVADNLPGVVLVRDTKDRDGGTLAFSPASWRCFVALARHAA</sequence>